<dbReference type="EMBL" id="GG692395">
    <property type="protein sequence ID" value="EER35609.1"/>
    <property type="molecule type" value="Genomic_DNA"/>
</dbReference>
<gene>
    <name evidence="3" type="ORF">CTRG_00348</name>
</gene>
<evidence type="ECO:0000313" key="4">
    <source>
        <dbReference type="Proteomes" id="UP000002037"/>
    </source>
</evidence>
<dbReference type="Proteomes" id="UP000002037">
    <property type="component" value="Unassembled WGS sequence"/>
</dbReference>
<evidence type="ECO:0000313" key="3">
    <source>
        <dbReference type="EMBL" id="EER35609.1"/>
    </source>
</evidence>
<dbReference type="VEuPathDB" id="FungiDB:CTRG_00348"/>
<keyword evidence="1" id="KW-0472">Membrane</keyword>
<protein>
    <recommendedName>
        <fullName evidence="5">Cell wall protein RHD3</fullName>
    </recommendedName>
</protein>
<organism evidence="3 4">
    <name type="scientific">Candida tropicalis (strain ATCC MYA-3404 / T1)</name>
    <name type="common">Yeast</name>
    <dbReference type="NCBI Taxonomy" id="294747"/>
    <lineage>
        <taxon>Eukaryota</taxon>
        <taxon>Fungi</taxon>
        <taxon>Dikarya</taxon>
        <taxon>Ascomycota</taxon>
        <taxon>Saccharomycotina</taxon>
        <taxon>Pichiomycetes</taxon>
        <taxon>Debaryomycetaceae</taxon>
        <taxon>Candida/Lodderomyces clade</taxon>
        <taxon>Candida</taxon>
    </lineage>
</organism>
<feature type="chain" id="PRO_5012768078" description="Cell wall protein RHD3" evidence="2">
    <location>
        <begin position="16"/>
        <end position="191"/>
    </location>
</feature>
<feature type="transmembrane region" description="Helical" evidence="1">
    <location>
        <begin position="6"/>
        <end position="24"/>
    </location>
</feature>
<accession>C5M2Q9</accession>
<dbReference type="STRING" id="294747.C5M2Q9"/>
<keyword evidence="1" id="KW-1133">Transmembrane helix</keyword>
<evidence type="ECO:0000256" key="1">
    <source>
        <dbReference type="SAM" id="Phobius"/>
    </source>
</evidence>
<keyword evidence="4" id="KW-1185">Reference proteome</keyword>
<evidence type="ECO:0008006" key="5">
    <source>
        <dbReference type="Google" id="ProtNLM"/>
    </source>
</evidence>
<keyword evidence="1" id="KW-0812">Transmembrane</keyword>
<dbReference type="KEGG" id="ctp:CTRG_00348"/>
<keyword evidence="2" id="KW-0732">Signal</keyword>
<name>C5M2Q9_CANTT</name>
<feature type="signal peptide" evidence="2">
    <location>
        <begin position="1"/>
        <end position="15"/>
    </location>
</feature>
<sequence length="191" mass="20938">MKFYTILPFIAAVLATVSNLTLYVKSNDKGIHNKVVNSIHEGAAVNYLFLSNSTQKFQYNSTAKSLYAIVEIGGGPEPFYFGTFEDKNYQVIAGLEDEALGVEIADNGELQFDGDVYAAKNIKDPYDYSTEDYFLIDHETNGSIPVKLYAKFSNKNTTKANSSISITTKNDGSSIGNSIAVIIAAFFAMTF</sequence>
<dbReference type="GeneID" id="8298187"/>
<evidence type="ECO:0000256" key="2">
    <source>
        <dbReference type="SAM" id="SignalP"/>
    </source>
</evidence>
<dbReference type="OrthoDB" id="4018368at2759"/>
<dbReference type="RefSeq" id="XP_002545567.1">
    <property type="nucleotide sequence ID" value="XM_002545521.1"/>
</dbReference>
<proteinExistence type="predicted"/>
<reference evidence="3 4" key="1">
    <citation type="journal article" date="2009" name="Nature">
        <title>Evolution of pathogenicity and sexual reproduction in eight Candida genomes.</title>
        <authorList>
            <person name="Butler G."/>
            <person name="Rasmussen M.D."/>
            <person name="Lin M.F."/>
            <person name="Santos M.A."/>
            <person name="Sakthikumar S."/>
            <person name="Munro C.A."/>
            <person name="Rheinbay E."/>
            <person name="Grabherr M."/>
            <person name="Forche A."/>
            <person name="Reedy J.L."/>
            <person name="Agrafioti I."/>
            <person name="Arnaud M.B."/>
            <person name="Bates S."/>
            <person name="Brown A.J."/>
            <person name="Brunke S."/>
            <person name="Costanzo M.C."/>
            <person name="Fitzpatrick D.A."/>
            <person name="de Groot P.W."/>
            <person name="Harris D."/>
            <person name="Hoyer L.L."/>
            <person name="Hube B."/>
            <person name="Klis F.M."/>
            <person name="Kodira C."/>
            <person name="Lennard N."/>
            <person name="Logue M.E."/>
            <person name="Martin R."/>
            <person name="Neiman A.M."/>
            <person name="Nikolaou E."/>
            <person name="Quail M.A."/>
            <person name="Quinn J."/>
            <person name="Santos M.C."/>
            <person name="Schmitzberger F.F."/>
            <person name="Sherlock G."/>
            <person name="Shah P."/>
            <person name="Silverstein K.A."/>
            <person name="Skrzypek M.S."/>
            <person name="Soll D."/>
            <person name="Staggs R."/>
            <person name="Stansfield I."/>
            <person name="Stumpf M.P."/>
            <person name="Sudbery P.E."/>
            <person name="Srikantha T."/>
            <person name="Zeng Q."/>
            <person name="Berman J."/>
            <person name="Berriman M."/>
            <person name="Heitman J."/>
            <person name="Gow N.A."/>
            <person name="Lorenz M.C."/>
            <person name="Birren B.W."/>
            <person name="Kellis M."/>
            <person name="Cuomo C.A."/>
        </authorList>
    </citation>
    <scope>NUCLEOTIDE SEQUENCE [LARGE SCALE GENOMIC DNA]</scope>
    <source>
        <strain evidence="4">ATCC MYA-3404 / T1</strain>
    </source>
</reference>
<dbReference type="HOGENOM" id="CLU_083354_0_1_1"/>
<dbReference type="AlphaFoldDB" id="C5M2Q9"/>